<proteinExistence type="inferred from homology"/>
<dbReference type="InterPro" id="IPR011990">
    <property type="entry name" value="TPR-like_helical_dom_sf"/>
</dbReference>
<dbReference type="InterPro" id="IPR002885">
    <property type="entry name" value="PPR_rpt"/>
</dbReference>
<gene>
    <name evidence="8" type="ORF">CTI12_AA555500</name>
</gene>
<protein>
    <submittedName>
        <fullName evidence="8">Pentatricopeptide repeat (PPR) superfamily protein</fullName>
    </submittedName>
</protein>
<evidence type="ECO:0000256" key="3">
    <source>
        <dbReference type="ARBA" id="ARBA00022529"/>
    </source>
</evidence>
<name>A0A2U1KWY1_ARTAN</name>
<reference evidence="8 9" key="1">
    <citation type="journal article" date="2018" name="Mol. Plant">
        <title>The genome of Artemisia annua provides insight into the evolution of Asteraceae family and artemisinin biosynthesis.</title>
        <authorList>
            <person name="Shen Q."/>
            <person name="Zhang L."/>
            <person name="Liao Z."/>
            <person name="Wang S."/>
            <person name="Yan T."/>
            <person name="Shi P."/>
            <person name="Liu M."/>
            <person name="Fu X."/>
            <person name="Pan Q."/>
            <person name="Wang Y."/>
            <person name="Lv Z."/>
            <person name="Lu X."/>
            <person name="Zhang F."/>
            <person name="Jiang W."/>
            <person name="Ma Y."/>
            <person name="Chen M."/>
            <person name="Hao X."/>
            <person name="Li L."/>
            <person name="Tang Y."/>
            <person name="Lv G."/>
            <person name="Zhou Y."/>
            <person name="Sun X."/>
            <person name="Brodelius P.E."/>
            <person name="Rose J.K.C."/>
            <person name="Tang K."/>
        </authorList>
    </citation>
    <scope>NUCLEOTIDE SEQUENCE [LARGE SCALE GENOMIC DNA]</scope>
    <source>
        <strain evidence="9">cv. Huhao1</strain>
        <tissue evidence="8">Leaf</tissue>
    </source>
</reference>
<keyword evidence="5" id="KW-0677">Repeat</keyword>
<comment type="similarity">
    <text evidence="2">Belongs to the PPR family. P subfamily.</text>
</comment>
<evidence type="ECO:0000256" key="6">
    <source>
        <dbReference type="ARBA" id="ARBA00022821"/>
    </source>
</evidence>
<dbReference type="AlphaFoldDB" id="A0A2U1KWY1"/>
<dbReference type="Pfam" id="PF13041">
    <property type="entry name" value="PPR_2"/>
    <property type="match status" value="1"/>
</dbReference>
<dbReference type="Gene3D" id="1.25.40.10">
    <property type="entry name" value="Tetratricopeptide repeat domain"/>
    <property type="match status" value="1"/>
</dbReference>
<sequence>MDRMVYGVTVLGEFLDFVGGIWPSDPFEGSLDDCLIPSSTRRIGYVKNGNMVKALEVCGEMVGDGVELNIITYSTLIDGYCKAKNMEGIELPVAVAMCHDVFRMGNCYRNSCQETCVKNHGLQAIGFCDYQSGSSICICDFPCSTNKMYARSYDLSPLPSNPNSPQISSPDESH</sequence>
<keyword evidence="6" id="KW-0611">Plant defense</keyword>
<dbReference type="InterPro" id="IPR010851">
    <property type="entry name" value="DEFL"/>
</dbReference>
<organism evidence="8 9">
    <name type="scientific">Artemisia annua</name>
    <name type="common">Sweet wormwood</name>
    <dbReference type="NCBI Taxonomy" id="35608"/>
    <lineage>
        <taxon>Eukaryota</taxon>
        <taxon>Viridiplantae</taxon>
        <taxon>Streptophyta</taxon>
        <taxon>Embryophyta</taxon>
        <taxon>Tracheophyta</taxon>
        <taxon>Spermatophyta</taxon>
        <taxon>Magnoliopsida</taxon>
        <taxon>eudicotyledons</taxon>
        <taxon>Gunneridae</taxon>
        <taxon>Pentapetalae</taxon>
        <taxon>asterids</taxon>
        <taxon>campanulids</taxon>
        <taxon>Asterales</taxon>
        <taxon>Asteraceae</taxon>
        <taxon>Asteroideae</taxon>
        <taxon>Anthemideae</taxon>
        <taxon>Artemisiinae</taxon>
        <taxon>Artemisia</taxon>
    </lineage>
</organism>
<evidence type="ECO:0000256" key="7">
    <source>
        <dbReference type="ARBA" id="ARBA00023157"/>
    </source>
</evidence>
<accession>A0A2U1KWY1</accession>
<evidence type="ECO:0000256" key="4">
    <source>
        <dbReference type="ARBA" id="ARBA00022577"/>
    </source>
</evidence>
<comment type="caution">
    <text evidence="8">The sequence shown here is derived from an EMBL/GenBank/DDBJ whole genome shotgun (WGS) entry which is preliminary data.</text>
</comment>
<dbReference type="Proteomes" id="UP000245207">
    <property type="component" value="Unassembled WGS sequence"/>
</dbReference>
<evidence type="ECO:0000256" key="5">
    <source>
        <dbReference type="ARBA" id="ARBA00022737"/>
    </source>
</evidence>
<keyword evidence="3" id="KW-0929">Antimicrobial</keyword>
<dbReference type="OrthoDB" id="185373at2759"/>
<dbReference type="GO" id="GO:0050832">
    <property type="term" value="P:defense response to fungus"/>
    <property type="evidence" value="ECO:0007669"/>
    <property type="project" value="UniProtKB-KW"/>
</dbReference>
<keyword evidence="9" id="KW-1185">Reference proteome</keyword>
<dbReference type="PANTHER" id="PTHR47941">
    <property type="entry name" value="PENTATRICOPEPTIDE REPEAT-CONTAINING PROTEIN 3, MITOCHONDRIAL"/>
    <property type="match status" value="1"/>
</dbReference>
<evidence type="ECO:0000256" key="1">
    <source>
        <dbReference type="ARBA" id="ARBA00006722"/>
    </source>
</evidence>
<keyword evidence="4" id="KW-0295">Fungicide</keyword>
<dbReference type="EMBL" id="PKPP01013194">
    <property type="protein sequence ID" value="PWA41265.1"/>
    <property type="molecule type" value="Genomic_DNA"/>
</dbReference>
<dbReference type="Pfam" id="PF07333">
    <property type="entry name" value="SLR1-BP"/>
    <property type="match status" value="1"/>
</dbReference>
<comment type="similarity">
    <text evidence="1">Belongs to the DEFL family.</text>
</comment>
<evidence type="ECO:0000256" key="2">
    <source>
        <dbReference type="ARBA" id="ARBA00007626"/>
    </source>
</evidence>
<dbReference type="GO" id="GO:0031640">
    <property type="term" value="P:killing of cells of another organism"/>
    <property type="evidence" value="ECO:0007669"/>
    <property type="project" value="UniProtKB-KW"/>
</dbReference>
<dbReference type="NCBIfam" id="TIGR00756">
    <property type="entry name" value="PPR"/>
    <property type="match status" value="2"/>
</dbReference>
<evidence type="ECO:0000313" key="9">
    <source>
        <dbReference type="Proteomes" id="UP000245207"/>
    </source>
</evidence>
<evidence type="ECO:0000313" key="8">
    <source>
        <dbReference type="EMBL" id="PWA41265.1"/>
    </source>
</evidence>
<keyword evidence="7" id="KW-1015">Disulfide bond</keyword>